<protein>
    <recommendedName>
        <fullName evidence="2">Fe2OG dioxygenase domain-containing protein</fullName>
    </recommendedName>
</protein>
<comment type="similarity">
    <text evidence="1">Belongs to the iron/ascorbate-dependent oxidoreductase family.</text>
</comment>
<dbReference type="Gene3D" id="2.60.120.620">
    <property type="entry name" value="q2cbj1_9rhob like domain"/>
    <property type="match status" value="1"/>
</dbReference>
<dbReference type="InterPro" id="IPR005123">
    <property type="entry name" value="Oxoglu/Fe-dep_dioxygenase_dom"/>
</dbReference>
<dbReference type="Proteomes" id="UP000035009">
    <property type="component" value="Unassembled WGS sequence"/>
</dbReference>
<dbReference type="STRING" id="410332.SAMN04488550_0475"/>
<sequence length="274" mass="30213">MTTTLSAPHTSGADEEHNRVATTTVADFSADHLLRLLKGDVYAVRVRGLVSGEALAGLRERFVGRDDHGPLATDPQFRRIGHAFSEVAPTDQGQYFADAATHRSHLREIAAPYQYPSDAVRILLDEAWPTGTTLLTSESQKFFAGVARYQQAGVDLEPHTDNIARNLPDDDLDIRRQLSVNVYLDVPDNGGELEIWDAYPTEDDYRELSGERVWGVDRDTVGDPALVVRPGVGEAIFIDPRRVHAVAPSHDRPRVTVGLFVGVRGQDQPLAVWS</sequence>
<dbReference type="AlphaFoldDB" id="M3UHU7"/>
<accession>M3UHU7</accession>
<keyword evidence="1" id="KW-0560">Oxidoreductase</keyword>
<dbReference type="EMBL" id="BAOP01000005">
    <property type="protein sequence ID" value="GAC78965.1"/>
    <property type="molecule type" value="Genomic_DNA"/>
</dbReference>
<comment type="caution">
    <text evidence="3">The sequence shown here is derived from an EMBL/GenBank/DDBJ whole genome shotgun (WGS) entry which is preliminary data.</text>
</comment>
<evidence type="ECO:0000256" key="1">
    <source>
        <dbReference type="RuleBase" id="RU003682"/>
    </source>
</evidence>
<dbReference type="GO" id="GO:0016491">
    <property type="term" value="F:oxidoreductase activity"/>
    <property type="evidence" value="ECO:0007669"/>
    <property type="project" value="UniProtKB-KW"/>
</dbReference>
<organism evidence="3 4">
    <name type="scientific">Gordonia malaquae NBRC 108250</name>
    <dbReference type="NCBI Taxonomy" id="1223542"/>
    <lineage>
        <taxon>Bacteria</taxon>
        <taxon>Bacillati</taxon>
        <taxon>Actinomycetota</taxon>
        <taxon>Actinomycetes</taxon>
        <taxon>Mycobacteriales</taxon>
        <taxon>Gordoniaceae</taxon>
        <taxon>Gordonia</taxon>
    </lineage>
</organism>
<proteinExistence type="inferred from homology"/>
<feature type="domain" description="Fe2OG dioxygenase" evidence="2">
    <location>
        <begin position="140"/>
        <end position="263"/>
    </location>
</feature>
<reference evidence="3 4" key="1">
    <citation type="submission" date="2013-02" db="EMBL/GenBank/DDBJ databases">
        <title>Whole genome shotgun sequence of Gordonia malaquae NBRC 108250.</title>
        <authorList>
            <person name="Yoshida I."/>
            <person name="Hosoyama A."/>
            <person name="Tsuchikane K."/>
            <person name="Ando Y."/>
            <person name="Baba S."/>
            <person name="Ohji S."/>
            <person name="Hamada M."/>
            <person name="Tamura T."/>
            <person name="Yamazoe A."/>
            <person name="Yamazaki S."/>
            <person name="Fujita N."/>
        </authorList>
    </citation>
    <scope>NUCLEOTIDE SEQUENCE [LARGE SCALE GENOMIC DNA]</scope>
    <source>
        <strain evidence="3 4">NBRC 108250</strain>
    </source>
</reference>
<gene>
    <name evidence="3" type="ORF">GM1_005_01480</name>
</gene>
<keyword evidence="1" id="KW-0479">Metal-binding</keyword>
<dbReference type="InterPro" id="IPR055091">
    <property type="entry name" value="WelO5-like"/>
</dbReference>
<dbReference type="OrthoDB" id="6532393at2"/>
<dbReference type="Pfam" id="PF22814">
    <property type="entry name" value="WelO5"/>
    <property type="match status" value="1"/>
</dbReference>
<evidence type="ECO:0000313" key="3">
    <source>
        <dbReference type="EMBL" id="GAC78965.1"/>
    </source>
</evidence>
<evidence type="ECO:0000259" key="2">
    <source>
        <dbReference type="PROSITE" id="PS51471"/>
    </source>
</evidence>
<dbReference type="GO" id="GO:0046872">
    <property type="term" value="F:metal ion binding"/>
    <property type="evidence" value="ECO:0007669"/>
    <property type="project" value="UniProtKB-KW"/>
</dbReference>
<dbReference type="RefSeq" id="WP_008377179.1">
    <property type="nucleotide sequence ID" value="NZ_BAOP01000005.1"/>
</dbReference>
<dbReference type="eggNOG" id="ENOG5030BIC">
    <property type="taxonomic scope" value="Bacteria"/>
</dbReference>
<keyword evidence="4" id="KW-1185">Reference proteome</keyword>
<dbReference type="PROSITE" id="PS51471">
    <property type="entry name" value="FE2OG_OXY"/>
    <property type="match status" value="1"/>
</dbReference>
<keyword evidence="1" id="KW-0408">Iron</keyword>
<evidence type="ECO:0000313" key="4">
    <source>
        <dbReference type="Proteomes" id="UP000035009"/>
    </source>
</evidence>
<name>M3UHU7_GORML</name>